<gene>
    <name evidence="1" type="ORF">EYH02_02685</name>
</gene>
<dbReference type="SUPFAM" id="SSF51283">
    <property type="entry name" value="dUTPase-like"/>
    <property type="match status" value="1"/>
</dbReference>
<dbReference type="InterPro" id="IPR036157">
    <property type="entry name" value="dUTPase-like_sf"/>
</dbReference>
<sequence>MTSGIKFCKLTLARIEARLPDLSLVDDFDRALLSFIEEKYGGAAPLGEINALAVVGALAPKWREMISLPQLGSLIPEDLMRTVSTGLAERELAIRLEKLERLGLIERLPGGDEGKGKVVLTDIGRAIATYGGVSLRQREAELKAIISQLRVEVPPSSSYVLNPNEIVIALVREEIELRSYEIGFVTPSPKASLLGMQILNTVIEGPYAGRLEIMLRGGYVPIKLESGDHIANVIILARG</sequence>
<dbReference type="EMBL" id="DQTV01000046">
    <property type="protein sequence ID" value="HIP56962.1"/>
    <property type="molecule type" value="Genomic_DNA"/>
</dbReference>
<dbReference type="AlphaFoldDB" id="A0A833DT56"/>
<organism evidence="1 2">
    <name type="scientific">Ignisphaera aggregans</name>
    <dbReference type="NCBI Taxonomy" id="334771"/>
    <lineage>
        <taxon>Archaea</taxon>
        <taxon>Thermoproteota</taxon>
        <taxon>Thermoprotei</taxon>
        <taxon>Desulfurococcales</taxon>
        <taxon>Desulfurococcaceae</taxon>
        <taxon>Ignisphaera</taxon>
    </lineage>
</organism>
<comment type="caution">
    <text evidence="1">The sequence shown here is derived from an EMBL/GenBank/DDBJ whole genome shotgun (WGS) entry which is preliminary data.</text>
</comment>
<name>A0A833DT56_9CREN</name>
<dbReference type="InterPro" id="IPR036390">
    <property type="entry name" value="WH_DNA-bd_sf"/>
</dbReference>
<accession>A0A833DT56</accession>
<protein>
    <submittedName>
        <fullName evidence="1">Uncharacterized protein</fullName>
    </submittedName>
</protein>
<dbReference type="SUPFAM" id="SSF46785">
    <property type="entry name" value="Winged helix' DNA-binding domain"/>
    <property type="match status" value="1"/>
</dbReference>
<reference evidence="1" key="1">
    <citation type="journal article" date="2020" name="ISME J.">
        <title>Gammaproteobacteria mediating utilization of methyl-, sulfur- and petroleum organic compounds in deep ocean hydrothermal plumes.</title>
        <authorList>
            <person name="Zhou Z."/>
            <person name="Liu Y."/>
            <person name="Pan J."/>
            <person name="Cron B.R."/>
            <person name="Toner B.M."/>
            <person name="Anantharaman K."/>
            <person name="Breier J.A."/>
            <person name="Dick G.J."/>
            <person name="Li M."/>
        </authorList>
    </citation>
    <scope>NUCLEOTIDE SEQUENCE</scope>
    <source>
        <strain evidence="1">SZUA-1435</strain>
    </source>
</reference>
<evidence type="ECO:0000313" key="1">
    <source>
        <dbReference type="EMBL" id="HIP56962.1"/>
    </source>
</evidence>
<evidence type="ECO:0000313" key="2">
    <source>
        <dbReference type="Proteomes" id="UP000605805"/>
    </source>
</evidence>
<dbReference type="Proteomes" id="UP000605805">
    <property type="component" value="Unassembled WGS sequence"/>
</dbReference>
<dbReference type="Gene3D" id="2.70.40.10">
    <property type="match status" value="1"/>
</dbReference>
<proteinExistence type="predicted"/>